<reference evidence="6 7" key="1">
    <citation type="submission" date="2017-10" db="EMBL/GenBank/DDBJ databases">
        <title>The draft genome sequence of Lewinella nigricans NBRC 102662.</title>
        <authorList>
            <person name="Wang K."/>
        </authorList>
    </citation>
    <scope>NUCLEOTIDE SEQUENCE [LARGE SCALE GENOMIC DNA]</scope>
    <source>
        <strain evidence="6 7">NBRC 102662</strain>
    </source>
</reference>
<gene>
    <name evidence="6" type="ORF">CRP01_27845</name>
</gene>
<dbReference type="GO" id="GO:0009279">
    <property type="term" value="C:cell outer membrane"/>
    <property type="evidence" value="ECO:0007669"/>
    <property type="project" value="UniProtKB-SubCell"/>
</dbReference>
<keyword evidence="2" id="KW-1134">Transmembrane beta strand</keyword>
<dbReference type="GO" id="GO:0015288">
    <property type="term" value="F:porin activity"/>
    <property type="evidence" value="ECO:0007669"/>
    <property type="project" value="TreeGrafter"/>
</dbReference>
<evidence type="ECO:0000256" key="1">
    <source>
        <dbReference type="ARBA" id="ARBA00004442"/>
    </source>
</evidence>
<comment type="subcellular location">
    <subcellularLocation>
        <location evidence="1">Cell outer membrane</location>
    </subcellularLocation>
</comment>
<keyword evidence="7" id="KW-1185">Reference proteome</keyword>
<dbReference type="InterPro" id="IPR051906">
    <property type="entry name" value="TolC-like"/>
</dbReference>
<name>A0A2D0N486_FLAN2</name>
<sequence>MKNITRIIFIGLALIPVLLSAQSLTLEECQSLARTNYPLLEQGEIDEAITRLQLEKLDLGRRPQISWNAQATYQSESVEVPFSLPNGERISQPKLNGQTTLEASYTLYDGGRIEAAKQIELAQLGVKKQSLEVEVAQLKQRVNQLFFGILLGRSQDSILLQTRADLEVRLNQLQAGQREGVVLPSEVTKLQVELLRLDSKRKELAAGIDRQMASLSYFIGRLLDGRTSLIVPDLPGTIIPAAAERPELTLFQQQKLQVFSQQAILDAQRRPQLSAFVRAGAGYANPLNFFDTDLSPFALAGVQFRWNIVDWGKKEKDHQLLELQAKRIDTQKATYLHNLDVLDGQYIADENKLQQLIEQGEAIQLLQEELLEQTASQLEHGVATTNDYLIQSNAITQTKMNQELYQLQLLQLKIDYLTQKGLL</sequence>
<keyword evidence="3" id="KW-0812">Transmembrane</keyword>
<comment type="caution">
    <text evidence="6">The sequence shown here is derived from an EMBL/GenBank/DDBJ whole genome shotgun (WGS) entry which is preliminary data.</text>
</comment>
<dbReference type="PANTHER" id="PTHR30026">
    <property type="entry name" value="OUTER MEMBRANE PROTEIN TOLC"/>
    <property type="match status" value="1"/>
</dbReference>
<dbReference type="Gene3D" id="1.20.1600.10">
    <property type="entry name" value="Outer membrane efflux proteins (OEP)"/>
    <property type="match status" value="1"/>
</dbReference>
<keyword evidence="4" id="KW-0472">Membrane</keyword>
<evidence type="ECO:0000256" key="4">
    <source>
        <dbReference type="ARBA" id="ARBA00023136"/>
    </source>
</evidence>
<keyword evidence="5" id="KW-0998">Cell outer membrane</keyword>
<evidence type="ECO:0000256" key="3">
    <source>
        <dbReference type="ARBA" id="ARBA00022692"/>
    </source>
</evidence>
<evidence type="ECO:0000256" key="2">
    <source>
        <dbReference type="ARBA" id="ARBA00022452"/>
    </source>
</evidence>
<protein>
    <recommendedName>
        <fullName evidence="8">TolC family protein</fullName>
    </recommendedName>
</protein>
<evidence type="ECO:0008006" key="8">
    <source>
        <dbReference type="Google" id="ProtNLM"/>
    </source>
</evidence>
<dbReference type="GO" id="GO:0015562">
    <property type="term" value="F:efflux transmembrane transporter activity"/>
    <property type="evidence" value="ECO:0007669"/>
    <property type="project" value="InterPro"/>
</dbReference>
<evidence type="ECO:0000313" key="6">
    <source>
        <dbReference type="EMBL" id="PHN03210.1"/>
    </source>
</evidence>
<evidence type="ECO:0000313" key="7">
    <source>
        <dbReference type="Proteomes" id="UP000223913"/>
    </source>
</evidence>
<accession>A0A2D0N486</accession>
<dbReference type="AlphaFoldDB" id="A0A2D0N486"/>
<dbReference type="GO" id="GO:1990281">
    <property type="term" value="C:efflux pump complex"/>
    <property type="evidence" value="ECO:0007669"/>
    <property type="project" value="TreeGrafter"/>
</dbReference>
<dbReference type="EMBL" id="PDUD01000033">
    <property type="protein sequence ID" value="PHN03210.1"/>
    <property type="molecule type" value="Genomic_DNA"/>
</dbReference>
<organism evidence="6 7">
    <name type="scientific">Flavilitoribacter nigricans (strain ATCC 23147 / DSM 23189 / NBRC 102662 / NCIMB 1420 / SS-2)</name>
    <name type="common">Lewinella nigricans</name>
    <dbReference type="NCBI Taxonomy" id="1122177"/>
    <lineage>
        <taxon>Bacteria</taxon>
        <taxon>Pseudomonadati</taxon>
        <taxon>Bacteroidota</taxon>
        <taxon>Saprospiria</taxon>
        <taxon>Saprospirales</taxon>
        <taxon>Lewinellaceae</taxon>
        <taxon>Flavilitoribacter</taxon>
    </lineage>
</organism>
<dbReference type="OrthoDB" id="976750at2"/>
<dbReference type="PANTHER" id="PTHR30026:SF20">
    <property type="entry name" value="OUTER MEMBRANE PROTEIN TOLC"/>
    <property type="match status" value="1"/>
</dbReference>
<dbReference type="Proteomes" id="UP000223913">
    <property type="component" value="Unassembled WGS sequence"/>
</dbReference>
<dbReference type="SUPFAM" id="SSF56954">
    <property type="entry name" value="Outer membrane efflux proteins (OEP)"/>
    <property type="match status" value="1"/>
</dbReference>
<dbReference type="RefSeq" id="WP_099153338.1">
    <property type="nucleotide sequence ID" value="NZ_PDUD01000033.1"/>
</dbReference>
<evidence type="ECO:0000256" key="5">
    <source>
        <dbReference type="ARBA" id="ARBA00023237"/>
    </source>
</evidence>
<proteinExistence type="predicted"/>